<evidence type="ECO:0000256" key="2">
    <source>
        <dbReference type="SAM" id="SignalP"/>
    </source>
</evidence>
<evidence type="ECO:0000313" key="5">
    <source>
        <dbReference type="EMBL" id="MBC1323991.1"/>
    </source>
</evidence>
<protein>
    <submittedName>
        <fullName evidence="5">Prolyl oligopeptidase family serine peptidase</fullName>
    </submittedName>
</protein>
<dbReference type="GO" id="GO:0006508">
    <property type="term" value="P:proteolysis"/>
    <property type="evidence" value="ECO:0007669"/>
    <property type="project" value="InterPro"/>
</dbReference>
<feature type="chain" id="PRO_5039083075" evidence="2">
    <location>
        <begin position="19"/>
        <end position="406"/>
    </location>
</feature>
<dbReference type="InterPro" id="IPR001375">
    <property type="entry name" value="Peptidase_S9_cat"/>
</dbReference>
<proteinExistence type="predicted"/>
<dbReference type="Gene3D" id="2.60.40.2180">
    <property type="match status" value="1"/>
</dbReference>
<dbReference type="SUPFAM" id="SSF53474">
    <property type="entry name" value="alpha/beta-Hydrolases"/>
    <property type="match status" value="1"/>
</dbReference>
<dbReference type="InterPro" id="IPR041172">
    <property type="entry name" value="EstA_Ig-like_N"/>
</dbReference>
<dbReference type="OMA" id="WVFHAED"/>
<evidence type="ECO:0000256" key="1">
    <source>
        <dbReference type="ARBA" id="ARBA00022729"/>
    </source>
</evidence>
<accession>A0A7X0T9Y6</accession>
<gene>
    <name evidence="5" type="ORF">HB853_13785</name>
</gene>
<dbReference type="Gene3D" id="3.40.50.1820">
    <property type="entry name" value="alpha/beta hydrolase"/>
    <property type="match status" value="1"/>
</dbReference>
<dbReference type="PROSITE" id="PS51257">
    <property type="entry name" value="PROKAR_LIPOPROTEIN"/>
    <property type="match status" value="1"/>
</dbReference>
<dbReference type="Pfam" id="PF00326">
    <property type="entry name" value="Peptidase_S9"/>
    <property type="match status" value="1"/>
</dbReference>
<organism evidence="5 6">
    <name type="scientific">Listeria welshimeri</name>
    <dbReference type="NCBI Taxonomy" id="1643"/>
    <lineage>
        <taxon>Bacteria</taxon>
        <taxon>Bacillati</taxon>
        <taxon>Bacillota</taxon>
        <taxon>Bacilli</taxon>
        <taxon>Bacillales</taxon>
        <taxon>Listeriaceae</taxon>
        <taxon>Listeria</taxon>
    </lineage>
</organism>
<dbReference type="PANTHER" id="PTHR43037">
    <property type="entry name" value="UNNAMED PRODUCT-RELATED"/>
    <property type="match status" value="1"/>
</dbReference>
<reference evidence="5 6" key="1">
    <citation type="submission" date="2020-03" db="EMBL/GenBank/DDBJ databases">
        <title>Soil Listeria distribution.</title>
        <authorList>
            <person name="Liao J."/>
            <person name="Wiedmann M."/>
        </authorList>
    </citation>
    <scope>NUCLEOTIDE SEQUENCE [LARGE SCALE GENOMIC DNA]</scope>
    <source>
        <strain evidence="5 6">FSL L7-1829</strain>
    </source>
</reference>
<sequence length="406" mass="44124">MKKKLSFSLLLMILAVFAVGCSNSDSGEKITSKNTTLVTQVIDKGEVGSAIIIDYKGAVTGKELSNADFSVFAGDKSRGIKAVYTSKEATVGTPAAKGNYVVVELNPTDDNASTLNFNIEKFINERANVKYTVKQNSDIKVGDKDFNKTTALKVENVVSPTLDTFKANEFVDGSTKMPYRMYSPKASKDKKPLIIYLHGSGERGNDNELQLLGTDGPATFAAATFQSTTPSYVLAPQVEWDEARNGWFTEGKTQTVKKLIDQVIKENKDIDSSRIYLTGVSNGATGAWKMLTENPDFFAAAAPIAGYMYDKDAEFTVTGTSRYLKAKPADAAKIKNVPIWAYQAEDDQVNSVEGTKSAVKAIQDAGGTKVQMTIYPAGLVAPSPHASWEKAYNDTRLLTWMTAQVK</sequence>
<feature type="domain" description="Esterase Ig-like N-terminal" evidence="4">
    <location>
        <begin position="35"/>
        <end position="142"/>
    </location>
</feature>
<dbReference type="PANTHER" id="PTHR43037:SF1">
    <property type="entry name" value="BLL1128 PROTEIN"/>
    <property type="match status" value="1"/>
</dbReference>
<dbReference type="InterPro" id="IPR029058">
    <property type="entry name" value="AB_hydrolase_fold"/>
</dbReference>
<comment type="caution">
    <text evidence="5">The sequence shown here is derived from an EMBL/GenBank/DDBJ whole genome shotgun (WGS) entry which is preliminary data.</text>
</comment>
<dbReference type="GeneID" id="61190199"/>
<dbReference type="AlphaFoldDB" id="A0A7X0T9Y6"/>
<keyword evidence="1 2" id="KW-0732">Signal</keyword>
<dbReference type="RefSeq" id="WP_011703042.1">
    <property type="nucleotide sequence ID" value="NZ_CBCSAN010000005.1"/>
</dbReference>
<dbReference type="InterPro" id="IPR050955">
    <property type="entry name" value="Plant_Biomass_Hydrol_Est"/>
</dbReference>
<evidence type="ECO:0000313" key="6">
    <source>
        <dbReference type="Proteomes" id="UP000522007"/>
    </source>
</evidence>
<feature type="domain" description="Peptidase S9 prolyl oligopeptidase catalytic" evidence="3">
    <location>
        <begin position="257"/>
        <end position="376"/>
    </location>
</feature>
<dbReference type="EMBL" id="JAAROP010000022">
    <property type="protein sequence ID" value="MBC1323991.1"/>
    <property type="molecule type" value="Genomic_DNA"/>
</dbReference>
<evidence type="ECO:0000259" key="3">
    <source>
        <dbReference type="Pfam" id="PF00326"/>
    </source>
</evidence>
<feature type="signal peptide" evidence="2">
    <location>
        <begin position="1"/>
        <end position="18"/>
    </location>
</feature>
<dbReference type="GO" id="GO:0008236">
    <property type="term" value="F:serine-type peptidase activity"/>
    <property type="evidence" value="ECO:0007669"/>
    <property type="project" value="InterPro"/>
</dbReference>
<dbReference type="Proteomes" id="UP000522007">
    <property type="component" value="Unassembled WGS sequence"/>
</dbReference>
<dbReference type="Pfam" id="PF18435">
    <property type="entry name" value="EstA_Ig_like"/>
    <property type="match status" value="1"/>
</dbReference>
<name>A0A7X0T9Y6_LISWE</name>
<evidence type="ECO:0000259" key="4">
    <source>
        <dbReference type="Pfam" id="PF18435"/>
    </source>
</evidence>